<evidence type="ECO:0000259" key="6">
    <source>
        <dbReference type="Pfam" id="PF25917"/>
    </source>
</evidence>
<dbReference type="Pfam" id="PF25967">
    <property type="entry name" value="RND-MFP_C"/>
    <property type="match status" value="1"/>
</dbReference>
<evidence type="ECO:0000259" key="5">
    <source>
        <dbReference type="Pfam" id="PF25876"/>
    </source>
</evidence>
<dbReference type="RefSeq" id="WP_025803398.1">
    <property type="nucleotide sequence ID" value="NZ_CP053842.1"/>
</dbReference>
<dbReference type="NCBIfam" id="TIGR01730">
    <property type="entry name" value="RND_mfp"/>
    <property type="match status" value="1"/>
</dbReference>
<organism evidence="8 9">
    <name type="scientific">Campylobacter corcagiensis</name>
    <dbReference type="NCBI Taxonomy" id="1448857"/>
    <lineage>
        <taxon>Bacteria</taxon>
        <taxon>Pseudomonadati</taxon>
        <taxon>Campylobacterota</taxon>
        <taxon>Epsilonproteobacteria</taxon>
        <taxon>Campylobacterales</taxon>
        <taxon>Campylobacteraceae</taxon>
        <taxon>Campylobacter</taxon>
    </lineage>
</organism>
<name>A0A7M1LEP2_9BACT</name>
<dbReference type="AlphaFoldDB" id="A0A7M1LEP2"/>
<dbReference type="Gene3D" id="6.10.140.1990">
    <property type="match status" value="1"/>
</dbReference>
<dbReference type="InterPro" id="IPR058625">
    <property type="entry name" value="MdtA-like_BSH"/>
</dbReference>
<evidence type="ECO:0000256" key="3">
    <source>
        <dbReference type="ARBA" id="ARBA00022448"/>
    </source>
</evidence>
<dbReference type="EMBL" id="CP063078">
    <property type="protein sequence ID" value="QOQ87042.1"/>
    <property type="molecule type" value="Genomic_DNA"/>
</dbReference>
<dbReference type="Pfam" id="PF25876">
    <property type="entry name" value="HH_MFP_RND"/>
    <property type="match status" value="1"/>
</dbReference>
<dbReference type="OrthoDB" id="9784484at2"/>
<dbReference type="Gene3D" id="2.40.50.100">
    <property type="match status" value="1"/>
</dbReference>
<gene>
    <name evidence="8" type="ORF">IMC76_07465</name>
</gene>
<feature type="domain" description="Multidrug resistance protein MdtA-like alpha-helical hairpin" evidence="5">
    <location>
        <begin position="103"/>
        <end position="179"/>
    </location>
</feature>
<feature type="domain" description="Multidrug resistance protein MdtA-like barrel-sandwich hybrid" evidence="6">
    <location>
        <begin position="57"/>
        <end position="210"/>
    </location>
</feature>
<dbReference type="InterPro" id="IPR030190">
    <property type="entry name" value="MacA_alpha-hairpin_sf"/>
</dbReference>
<evidence type="ECO:0000259" key="7">
    <source>
        <dbReference type="Pfam" id="PF25967"/>
    </source>
</evidence>
<dbReference type="GO" id="GO:0030313">
    <property type="term" value="C:cell envelope"/>
    <property type="evidence" value="ECO:0007669"/>
    <property type="project" value="UniProtKB-SubCell"/>
</dbReference>
<comment type="subcellular location">
    <subcellularLocation>
        <location evidence="1">Cell envelope</location>
    </subcellularLocation>
</comment>
<protein>
    <submittedName>
        <fullName evidence="8">Efflux RND transporter periplasmic adaptor subunit</fullName>
    </submittedName>
</protein>
<dbReference type="GO" id="GO:1990195">
    <property type="term" value="C:macrolide transmembrane transporter complex"/>
    <property type="evidence" value="ECO:0007669"/>
    <property type="project" value="InterPro"/>
</dbReference>
<keyword evidence="9" id="KW-1185">Reference proteome</keyword>
<dbReference type="Pfam" id="PF25917">
    <property type="entry name" value="BSH_RND"/>
    <property type="match status" value="1"/>
</dbReference>
<dbReference type="GO" id="GO:0015562">
    <property type="term" value="F:efflux transmembrane transporter activity"/>
    <property type="evidence" value="ECO:0007669"/>
    <property type="project" value="TreeGrafter"/>
</dbReference>
<dbReference type="InterPro" id="IPR006143">
    <property type="entry name" value="RND_pump_MFP"/>
</dbReference>
<keyword evidence="4" id="KW-0175">Coiled coil</keyword>
<dbReference type="Proteomes" id="UP000594749">
    <property type="component" value="Chromosome"/>
</dbReference>
<dbReference type="Gene3D" id="2.40.420.20">
    <property type="match status" value="1"/>
</dbReference>
<evidence type="ECO:0000256" key="2">
    <source>
        <dbReference type="ARBA" id="ARBA00009477"/>
    </source>
</evidence>
<dbReference type="SUPFAM" id="SSF111369">
    <property type="entry name" value="HlyD-like secretion proteins"/>
    <property type="match status" value="1"/>
</dbReference>
<evidence type="ECO:0000256" key="4">
    <source>
        <dbReference type="ARBA" id="ARBA00023054"/>
    </source>
</evidence>
<dbReference type="GO" id="GO:1990281">
    <property type="term" value="C:efflux pump complex"/>
    <property type="evidence" value="ECO:0007669"/>
    <property type="project" value="TreeGrafter"/>
</dbReference>
<evidence type="ECO:0000313" key="9">
    <source>
        <dbReference type="Proteomes" id="UP000594749"/>
    </source>
</evidence>
<dbReference type="GO" id="GO:0019898">
    <property type="term" value="C:extrinsic component of membrane"/>
    <property type="evidence" value="ECO:0007669"/>
    <property type="project" value="InterPro"/>
</dbReference>
<dbReference type="Gene3D" id="2.40.30.170">
    <property type="match status" value="1"/>
</dbReference>
<dbReference type="InterPro" id="IPR058624">
    <property type="entry name" value="MdtA-like_HH"/>
</dbReference>
<evidence type="ECO:0000256" key="1">
    <source>
        <dbReference type="ARBA" id="ARBA00004196"/>
    </source>
</evidence>
<evidence type="ECO:0000313" key="8">
    <source>
        <dbReference type="EMBL" id="QOQ87042.1"/>
    </source>
</evidence>
<dbReference type="PANTHER" id="PTHR30469:SF33">
    <property type="entry name" value="SLR1207 PROTEIN"/>
    <property type="match status" value="1"/>
</dbReference>
<comment type="similarity">
    <text evidence="2">Belongs to the membrane fusion protein (MFP) (TC 8.A.1) family.</text>
</comment>
<feature type="domain" description="Multidrug resistance protein MdtA-like C-terminal permuted SH3" evidence="7">
    <location>
        <begin position="316"/>
        <end position="373"/>
    </location>
</feature>
<keyword evidence="3" id="KW-0813">Transport</keyword>
<dbReference type="PANTHER" id="PTHR30469">
    <property type="entry name" value="MULTIDRUG RESISTANCE PROTEIN MDTA"/>
    <property type="match status" value="1"/>
</dbReference>
<accession>A0A7M1LEP2</accession>
<reference evidence="8 9" key="1">
    <citation type="submission" date="2020-10" db="EMBL/GenBank/DDBJ databases">
        <title>Campylobacter and Helicobacter PacBio genomes.</title>
        <authorList>
            <person name="Lane C."/>
        </authorList>
    </citation>
    <scope>NUCLEOTIDE SEQUENCE [LARGE SCALE GENOMIC DNA]</scope>
    <source>
        <strain evidence="8 9">2016D-0077</strain>
    </source>
</reference>
<dbReference type="InterPro" id="IPR058627">
    <property type="entry name" value="MdtA-like_C"/>
</dbReference>
<sequence>MKKTLFITLLLACIGGFIYFKFIKSSDEIRYLTTTPIKGDFVNSVVATGEVNAMDLIDIGAQVSGRIEKLYVDIGDMVKKGDMIAQIEDIRQRNEVDKKIAEYESLLADLNATQIAKDIAVSKLKREEKLFKRNATSKESLEMAQNEAALKISQVTQINAKIKQNQIDLDTAMTNLSYTKITAPIDGTIVSTIVKEGQTVNANQTTPVIVQIADLTKLQINLEVAEGDLPKIKEGLKIRYSILANPNIKKESIINKIDPAMTSLSDGTLSRSSSTTSNKAVYYYAKSYIDNSDNFLKIGMTTQNEIIIDESIDTMYIPKSAVYKEDDKDFVDILVGNLEHEKRVKKEVNLGITDGFYVEIKSGLKSDDKVILGDSTEVDKRSSMKRSGGMVH</sequence>
<dbReference type="GO" id="GO:1990961">
    <property type="term" value="P:xenobiotic detoxification by transmembrane export across the plasma membrane"/>
    <property type="evidence" value="ECO:0007669"/>
    <property type="project" value="InterPro"/>
</dbReference>
<proteinExistence type="inferred from homology"/>